<dbReference type="RefSeq" id="WP_223999878.1">
    <property type="nucleotide sequence ID" value="NZ_CAJZAF010000003.1"/>
</dbReference>
<organism evidence="1 2">
    <name type="scientific">Cupriavidus pinatubonensis</name>
    <dbReference type="NCBI Taxonomy" id="248026"/>
    <lineage>
        <taxon>Bacteria</taxon>
        <taxon>Pseudomonadati</taxon>
        <taxon>Pseudomonadota</taxon>
        <taxon>Betaproteobacteria</taxon>
        <taxon>Burkholderiales</taxon>
        <taxon>Burkholderiaceae</taxon>
        <taxon>Cupriavidus</taxon>
    </lineage>
</organism>
<evidence type="ECO:0008006" key="3">
    <source>
        <dbReference type="Google" id="ProtNLM"/>
    </source>
</evidence>
<keyword evidence="2" id="KW-1185">Reference proteome</keyword>
<dbReference type="EMBL" id="CAJZAF010000003">
    <property type="protein sequence ID" value="CAG9165571.1"/>
    <property type="molecule type" value="Genomic_DNA"/>
</dbReference>
<protein>
    <recommendedName>
        <fullName evidence="3">DUF3150 domain-containing protein</fullName>
    </recommendedName>
</protein>
<evidence type="ECO:0000313" key="2">
    <source>
        <dbReference type="Proteomes" id="UP000701702"/>
    </source>
</evidence>
<sequence length="307" mass="34246">MNITNITKRVMLATFNTSVWRARKFDTRATEEVEANHDAKDIGRFNKKLLTEGATSYKEVCAIANRARAYFDAHSLDYDQLGVRLLPTDIYMEVADRQRQFQDEFNAATAVFLADYPRLKEEARSTLNGLFDEADYPTPAELAKKFGMRLAVLPFPDASQFDIALPANVLDGLRSDMDQRVLGAVKTANDDLVGRLFEAVQHFANRLYGATNVRLDVADKVRELSALLPKLNFSGDPALTRILEDTQQHLARHSGLDLRNSTDLRKQVAEKAMEIEAQMAAFMGGPPPSAMTEAPAPTSQLFEMLTA</sequence>
<accession>A0ABN7XZI0</accession>
<reference evidence="1 2" key="1">
    <citation type="submission" date="2021-08" db="EMBL/GenBank/DDBJ databases">
        <authorList>
            <person name="Peeters C."/>
        </authorList>
    </citation>
    <scope>NUCLEOTIDE SEQUENCE [LARGE SCALE GENOMIC DNA]</scope>
    <source>
        <strain evidence="1 2">LMG 23994</strain>
    </source>
</reference>
<dbReference type="Proteomes" id="UP000701702">
    <property type="component" value="Unassembled WGS sequence"/>
</dbReference>
<proteinExistence type="predicted"/>
<gene>
    <name evidence="1" type="ORF">LMG23994_00743</name>
</gene>
<comment type="caution">
    <text evidence="1">The sequence shown here is derived from an EMBL/GenBank/DDBJ whole genome shotgun (WGS) entry which is preliminary data.</text>
</comment>
<evidence type="ECO:0000313" key="1">
    <source>
        <dbReference type="EMBL" id="CAG9165571.1"/>
    </source>
</evidence>
<name>A0ABN7XZI0_9BURK</name>